<evidence type="ECO:0008006" key="3">
    <source>
        <dbReference type="Google" id="ProtNLM"/>
    </source>
</evidence>
<name>A0ABS3U5M5_9ACTN</name>
<evidence type="ECO:0000313" key="1">
    <source>
        <dbReference type="EMBL" id="MBO3734068.1"/>
    </source>
</evidence>
<evidence type="ECO:0000313" key="2">
    <source>
        <dbReference type="Proteomes" id="UP000681341"/>
    </source>
</evidence>
<organism evidence="1 2">
    <name type="scientific">Glycomyces niveus</name>
    <dbReference type="NCBI Taxonomy" id="2820287"/>
    <lineage>
        <taxon>Bacteria</taxon>
        <taxon>Bacillati</taxon>
        <taxon>Actinomycetota</taxon>
        <taxon>Actinomycetes</taxon>
        <taxon>Glycomycetales</taxon>
        <taxon>Glycomycetaceae</taxon>
        <taxon>Glycomyces</taxon>
    </lineage>
</organism>
<gene>
    <name evidence="1" type="ORF">J5V16_14665</name>
</gene>
<protein>
    <recommendedName>
        <fullName evidence="3">DUF1963 domain-containing protein</fullName>
    </recommendedName>
</protein>
<reference evidence="1 2" key="1">
    <citation type="submission" date="2021-03" db="EMBL/GenBank/DDBJ databases">
        <title>Glycomyces sp. nov., a novel actinomycete isolated from soil.</title>
        <authorList>
            <person name="Yang X."/>
            <person name="Xu X."/>
        </authorList>
    </citation>
    <scope>NUCLEOTIDE SEQUENCE [LARGE SCALE GENOMIC DNA]</scope>
    <source>
        <strain evidence="1 2">NEAU-S30</strain>
    </source>
</reference>
<dbReference type="EMBL" id="JAGFNP010000007">
    <property type="protein sequence ID" value="MBO3734068.1"/>
    <property type="molecule type" value="Genomic_DNA"/>
</dbReference>
<accession>A0ABS3U5M5</accession>
<keyword evidence="2" id="KW-1185">Reference proteome</keyword>
<sequence>MPLTTPPRPHNLFEYLPELAEHSRLAVRLHPREGAPRTDESSVGGPLLWPADEPRPLCRLAHDPIGERPLAQALRLRFAKEDRRLFEARTGPFDQQRQEDAERELMLRIVQEAHPGFDPGDPVPLIPVAQLYYRDVPGLPWPDRYDLLQILWCPLNHTGSQTITPYCPAFQVRWRMAAEVEMQAAEAPQPVMCVEEYMPRPCVVRPELVTEFPNYDDLPEHLQEAVTDWEDRIGDGVDYGFDIALAPGWKAMGHGGCWSLYEPYPMVCECGAEQLPLLTAASGEFDSGTVSWQPIEEANAGWSLSDPVGVHLGRGNKFQLHYCPESEHHTNRTEIF</sequence>
<dbReference type="RefSeq" id="WP_208497091.1">
    <property type="nucleotide sequence ID" value="NZ_JAGFNP010000007.1"/>
</dbReference>
<proteinExistence type="predicted"/>
<dbReference type="Proteomes" id="UP000681341">
    <property type="component" value="Unassembled WGS sequence"/>
</dbReference>
<comment type="caution">
    <text evidence="1">The sequence shown here is derived from an EMBL/GenBank/DDBJ whole genome shotgun (WGS) entry which is preliminary data.</text>
</comment>